<evidence type="ECO:0000256" key="9">
    <source>
        <dbReference type="ARBA" id="ARBA00023235"/>
    </source>
</evidence>
<keyword evidence="3 12" id="KW-0235">DNA replication</keyword>
<comment type="catalytic activity">
    <reaction evidence="10 12">
        <text>ATP + H2O = ADP + phosphate + H(+)</text>
        <dbReference type="Rhea" id="RHEA:13065"/>
        <dbReference type="ChEBI" id="CHEBI:15377"/>
        <dbReference type="ChEBI" id="CHEBI:15378"/>
        <dbReference type="ChEBI" id="CHEBI:30616"/>
        <dbReference type="ChEBI" id="CHEBI:43474"/>
        <dbReference type="ChEBI" id="CHEBI:456216"/>
        <dbReference type="EC" id="5.6.2.3"/>
    </reaction>
</comment>
<keyword evidence="6 12" id="KW-0347">Helicase</keyword>
<evidence type="ECO:0000256" key="3">
    <source>
        <dbReference type="ARBA" id="ARBA00022705"/>
    </source>
</evidence>
<keyword evidence="7 12" id="KW-0067">ATP-binding</keyword>
<name>A0A6J4KSU0_9CYAN</name>
<keyword evidence="4 12" id="KW-0547">Nucleotide-binding</keyword>
<evidence type="ECO:0000256" key="1">
    <source>
        <dbReference type="ARBA" id="ARBA00008428"/>
    </source>
</evidence>
<protein>
    <recommendedName>
        <fullName evidence="11 12">Replicative DNA helicase</fullName>
        <ecNumber evidence="11 12">5.6.2.3</ecNumber>
    </recommendedName>
</protein>
<evidence type="ECO:0000256" key="10">
    <source>
        <dbReference type="ARBA" id="ARBA00048954"/>
    </source>
</evidence>
<dbReference type="CDD" id="cd00984">
    <property type="entry name" value="DnaB_C"/>
    <property type="match status" value="1"/>
</dbReference>
<dbReference type="AlphaFoldDB" id="A0A6J4KSU0"/>
<dbReference type="GO" id="GO:0005829">
    <property type="term" value="C:cytosol"/>
    <property type="evidence" value="ECO:0007669"/>
    <property type="project" value="TreeGrafter"/>
</dbReference>
<keyword evidence="8 12" id="KW-0238">DNA-binding</keyword>
<dbReference type="InterPro" id="IPR003593">
    <property type="entry name" value="AAA+_ATPase"/>
</dbReference>
<accession>A0A6J4KSU0</accession>
<dbReference type="GO" id="GO:0043139">
    <property type="term" value="F:5'-3' DNA helicase activity"/>
    <property type="evidence" value="ECO:0007669"/>
    <property type="project" value="UniProtKB-EC"/>
</dbReference>
<dbReference type="SUPFAM" id="SSF52540">
    <property type="entry name" value="P-loop containing nucleoside triphosphate hydrolases"/>
    <property type="match status" value="1"/>
</dbReference>
<dbReference type="InterPro" id="IPR036185">
    <property type="entry name" value="DNA_heli_DnaB-like_N_sf"/>
</dbReference>
<dbReference type="NCBIfam" id="TIGR00665">
    <property type="entry name" value="DnaB"/>
    <property type="match status" value="1"/>
</dbReference>
<dbReference type="InterPro" id="IPR016136">
    <property type="entry name" value="DNA_helicase_N/primase_C"/>
</dbReference>
<keyword evidence="2 12" id="KW-0639">Primosome</keyword>
<dbReference type="Gene3D" id="1.10.860.10">
    <property type="entry name" value="DNAb Helicase, Chain A"/>
    <property type="match status" value="1"/>
</dbReference>
<dbReference type="InterPro" id="IPR007692">
    <property type="entry name" value="DNA_helicase_DnaB"/>
</dbReference>
<dbReference type="GO" id="GO:0003677">
    <property type="term" value="F:DNA binding"/>
    <property type="evidence" value="ECO:0007669"/>
    <property type="project" value="UniProtKB-UniRule"/>
</dbReference>
<keyword evidence="9" id="KW-0413">Isomerase</keyword>
<dbReference type="Pfam" id="PF03796">
    <property type="entry name" value="DnaB_C"/>
    <property type="match status" value="1"/>
</dbReference>
<dbReference type="SUPFAM" id="SSF48024">
    <property type="entry name" value="N-terminal domain of DnaB helicase"/>
    <property type="match status" value="1"/>
</dbReference>
<reference evidence="14" key="1">
    <citation type="submission" date="2020-02" db="EMBL/GenBank/DDBJ databases">
        <authorList>
            <person name="Meier V. D."/>
        </authorList>
    </citation>
    <scope>NUCLEOTIDE SEQUENCE</scope>
    <source>
        <strain evidence="14">AVDCRST_MAG84</strain>
    </source>
</reference>
<dbReference type="GO" id="GO:1990077">
    <property type="term" value="C:primosome complex"/>
    <property type="evidence" value="ECO:0007669"/>
    <property type="project" value="UniProtKB-UniRule"/>
</dbReference>
<evidence type="ECO:0000256" key="11">
    <source>
        <dbReference type="NCBIfam" id="TIGR00665"/>
    </source>
</evidence>
<evidence type="ECO:0000256" key="6">
    <source>
        <dbReference type="ARBA" id="ARBA00022806"/>
    </source>
</evidence>
<evidence type="ECO:0000256" key="2">
    <source>
        <dbReference type="ARBA" id="ARBA00022515"/>
    </source>
</evidence>
<evidence type="ECO:0000256" key="5">
    <source>
        <dbReference type="ARBA" id="ARBA00022801"/>
    </source>
</evidence>
<dbReference type="InterPro" id="IPR007694">
    <property type="entry name" value="DNA_helicase_DnaB-like_C"/>
</dbReference>
<dbReference type="Pfam" id="PF00772">
    <property type="entry name" value="DnaB"/>
    <property type="match status" value="1"/>
</dbReference>
<feature type="domain" description="SF4 helicase" evidence="13">
    <location>
        <begin position="185"/>
        <end position="451"/>
    </location>
</feature>
<dbReference type="InterPro" id="IPR007693">
    <property type="entry name" value="DNA_helicase_DnaB-like_N"/>
</dbReference>
<gene>
    <name evidence="14" type="ORF">AVDCRST_MAG84-993</name>
</gene>
<sequence length="451" mass="50100">MGVSFVDKIMPTNIDAEEAILGGILIDPIAINRVANILRPEALAITVHQHIYRAALALHSKEQPTDLMNVTTFLDDHNLLEVVGGQTKLVMLVDRTVSAVNIDQYALLVVDKFVRRELIKIGNDLVQLGYETSTELDAILNEAEQKIFVLNKYKEERQKAMRPLSEYCHELWRYLDEIEEQRLETANYCPGISTGFYDLDDLLGGGFYRGELIVIGGRPGSGKTALACALGYNIASLPSNGLVLMFSMEMPGRDLAARLMALESGVSVKDIRQVNLAGKYEVLASALGKVSDADFWIDESLEPSPLEIRSRVREFVCERGPLGLVIVDYLQLMVNSADENFVNKISEITRQMKILAREVDAPVVLLSQLNRGVETRTNKRPSLSDLRGSGGIEQDADVVLGVYRDDYYNPDSPDRGIAEIIGLKGRNSGTGTVKLLFDAECCRFRNIYKLP</sequence>
<dbReference type="Gene3D" id="3.40.50.300">
    <property type="entry name" value="P-loop containing nucleotide triphosphate hydrolases"/>
    <property type="match status" value="1"/>
</dbReference>
<evidence type="ECO:0000256" key="12">
    <source>
        <dbReference type="RuleBase" id="RU362085"/>
    </source>
</evidence>
<dbReference type="GO" id="GO:0005524">
    <property type="term" value="F:ATP binding"/>
    <property type="evidence" value="ECO:0007669"/>
    <property type="project" value="UniProtKB-UniRule"/>
</dbReference>
<comment type="function">
    <text evidence="12">The main replicative DNA helicase, it participates in initiation and elongation during chromosome replication. Travels ahead of the DNA replisome, separating dsDNA into templates for DNA synthesis. A processive ATP-dependent 5'-3' DNA helicase it has DNA-dependent ATPase activity.</text>
</comment>
<evidence type="ECO:0000259" key="13">
    <source>
        <dbReference type="PROSITE" id="PS51199"/>
    </source>
</evidence>
<dbReference type="EC" id="5.6.2.3" evidence="11 12"/>
<evidence type="ECO:0000313" key="14">
    <source>
        <dbReference type="EMBL" id="CAA9314493.1"/>
    </source>
</evidence>
<evidence type="ECO:0000256" key="7">
    <source>
        <dbReference type="ARBA" id="ARBA00022840"/>
    </source>
</evidence>
<dbReference type="GO" id="GO:0006269">
    <property type="term" value="P:DNA replication, synthesis of primer"/>
    <property type="evidence" value="ECO:0007669"/>
    <property type="project" value="UniProtKB-UniRule"/>
</dbReference>
<dbReference type="InterPro" id="IPR027417">
    <property type="entry name" value="P-loop_NTPase"/>
</dbReference>
<dbReference type="EMBL" id="CADCTZ010000147">
    <property type="protein sequence ID" value="CAA9314493.1"/>
    <property type="molecule type" value="Genomic_DNA"/>
</dbReference>
<proteinExistence type="inferred from homology"/>
<evidence type="ECO:0000256" key="8">
    <source>
        <dbReference type="ARBA" id="ARBA00023125"/>
    </source>
</evidence>
<evidence type="ECO:0000256" key="4">
    <source>
        <dbReference type="ARBA" id="ARBA00022741"/>
    </source>
</evidence>
<dbReference type="SMART" id="SM00382">
    <property type="entry name" value="AAA"/>
    <property type="match status" value="1"/>
</dbReference>
<dbReference type="PROSITE" id="PS51199">
    <property type="entry name" value="SF4_HELICASE"/>
    <property type="match status" value="1"/>
</dbReference>
<keyword evidence="5 12" id="KW-0378">Hydrolase</keyword>
<dbReference type="PANTHER" id="PTHR30153:SF2">
    <property type="entry name" value="REPLICATIVE DNA HELICASE"/>
    <property type="match status" value="1"/>
</dbReference>
<comment type="similarity">
    <text evidence="1 12">Belongs to the helicase family. DnaB subfamily.</text>
</comment>
<organism evidence="14">
    <name type="scientific">uncultured Microcoleus sp</name>
    <dbReference type="NCBI Taxonomy" id="259945"/>
    <lineage>
        <taxon>Bacteria</taxon>
        <taxon>Bacillati</taxon>
        <taxon>Cyanobacteriota</taxon>
        <taxon>Cyanophyceae</taxon>
        <taxon>Oscillatoriophycideae</taxon>
        <taxon>Oscillatoriales</taxon>
        <taxon>Microcoleaceae</taxon>
        <taxon>Microcoleus</taxon>
        <taxon>environmental samples</taxon>
    </lineage>
</organism>
<dbReference type="PANTHER" id="PTHR30153">
    <property type="entry name" value="REPLICATIVE DNA HELICASE DNAB"/>
    <property type="match status" value="1"/>
</dbReference>
<dbReference type="GO" id="GO:0016787">
    <property type="term" value="F:hydrolase activity"/>
    <property type="evidence" value="ECO:0007669"/>
    <property type="project" value="UniProtKB-KW"/>
</dbReference>